<protein>
    <recommendedName>
        <fullName evidence="1">Ribosome hibernation promoting factor</fullName>
        <shortName evidence="1">HPF</shortName>
    </recommendedName>
</protein>
<dbReference type="InterPro" id="IPR003489">
    <property type="entry name" value="RHF/RaiA"/>
</dbReference>
<dbReference type="Pfam" id="PF02482">
    <property type="entry name" value="Ribosomal_S30AE"/>
    <property type="match status" value="1"/>
</dbReference>
<gene>
    <name evidence="3" type="primary">yvyD</name>
    <name evidence="1" type="synonym">hpf</name>
    <name evidence="3" type="ORF">PAESOLCIP111_04303</name>
</gene>
<comment type="similarity">
    <text evidence="1">Belongs to the HPF/YfiA ribosome-associated protein family. Long HPF subfamily.</text>
</comment>
<dbReference type="GO" id="GO:0043024">
    <property type="term" value="F:ribosomal small subunit binding"/>
    <property type="evidence" value="ECO:0007669"/>
    <property type="project" value="TreeGrafter"/>
</dbReference>
<dbReference type="Proteomes" id="UP000693672">
    <property type="component" value="Unassembled WGS sequence"/>
</dbReference>
<dbReference type="RefSeq" id="WP_218094026.1">
    <property type="nucleotide sequence ID" value="NZ_CAJVAS010000022.1"/>
</dbReference>
<dbReference type="PANTHER" id="PTHR33231:SF1">
    <property type="entry name" value="30S RIBOSOMAL PROTEIN"/>
    <property type="match status" value="1"/>
</dbReference>
<feature type="domain" description="Sigma 54 modulation/S30EA ribosomal protein C-terminal" evidence="2">
    <location>
        <begin position="123"/>
        <end position="178"/>
    </location>
</feature>
<sequence>MAIHIHGKQMQLTQALQEYAQHKLGPLQQWFESPVDIQVSMAVQGHKHEQRVEVTIPYRGVVFRVEERQPDMYAAVDLVSDKLARKLRKFKEKARRKARYPHNPALLTRPESHEEATAVDEEDEFAVVRIKTVPVKPVDVDEAIWHMNMLDHQFHLFRNKASNELEVVYRRNDGTYGLITT</sequence>
<dbReference type="InterPro" id="IPR032528">
    <property type="entry name" value="Ribosom_S30AE_C"/>
</dbReference>
<comment type="caution">
    <text evidence="3">The sequence shown here is derived from an EMBL/GenBank/DDBJ whole genome shotgun (WGS) entry which is preliminary data.</text>
</comment>
<dbReference type="GO" id="GO:0045900">
    <property type="term" value="P:negative regulation of translational elongation"/>
    <property type="evidence" value="ECO:0007669"/>
    <property type="project" value="TreeGrafter"/>
</dbReference>
<dbReference type="InterPro" id="IPR034694">
    <property type="entry name" value="HPF_long/plastid"/>
</dbReference>
<keyword evidence="1" id="KW-0963">Cytoplasm</keyword>
<dbReference type="CDD" id="cd00552">
    <property type="entry name" value="RaiA"/>
    <property type="match status" value="1"/>
</dbReference>
<dbReference type="EMBL" id="CAJVAS010000022">
    <property type="protein sequence ID" value="CAG7642089.1"/>
    <property type="molecule type" value="Genomic_DNA"/>
</dbReference>
<reference evidence="3" key="1">
    <citation type="submission" date="2021-06" db="EMBL/GenBank/DDBJ databases">
        <authorList>
            <person name="Criscuolo A."/>
        </authorList>
    </citation>
    <scope>NUCLEOTIDE SEQUENCE</scope>
    <source>
        <strain evidence="3">CIP111600</strain>
    </source>
</reference>
<accession>A0A916K4F9</accession>
<evidence type="ECO:0000313" key="4">
    <source>
        <dbReference type="Proteomes" id="UP000693672"/>
    </source>
</evidence>
<comment type="function">
    <text evidence="1">Required for dimerization of active 70S ribosomes into 100S ribosomes in stationary phase; 100S ribosomes are translationally inactive and sometimes present during exponential growth.</text>
</comment>
<dbReference type="HAMAP" id="MF_00839">
    <property type="entry name" value="HPF"/>
    <property type="match status" value="1"/>
</dbReference>
<dbReference type="GO" id="GO:0022627">
    <property type="term" value="C:cytosolic small ribosomal subunit"/>
    <property type="evidence" value="ECO:0007669"/>
    <property type="project" value="TreeGrafter"/>
</dbReference>
<name>A0A916K4F9_9BACL</name>
<dbReference type="Pfam" id="PF16321">
    <property type="entry name" value="Ribosom_S30AE_C"/>
    <property type="match status" value="1"/>
</dbReference>
<organism evidence="3 4">
    <name type="scientific">Paenibacillus solanacearum</name>
    <dbReference type="NCBI Taxonomy" id="2048548"/>
    <lineage>
        <taxon>Bacteria</taxon>
        <taxon>Bacillati</taxon>
        <taxon>Bacillota</taxon>
        <taxon>Bacilli</taxon>
        <taxon>Bacillales</taxon>
        <taxon>Paenibacillaceae</taxon>
        <taxon>Paenibacillus</taxon>
    </lineage>
</organism>
<dbReference type="AlphaFoldDB" id="A0A916K4F9"/>
<proteinExistence type="inferred from homology"/>
<evidence type="ECO:0000313" key="3">
    <source>
        <dbReference type="EMBL" id="CAG7642089.1"/>
    </source>
</evidence>
<comment type="subunit">
    <text evidence="1">Interacts with 100S ribosomes.</text>
</comment>
<comment type="subcellular location">
    <subcellularLocation>
        <location evidence="1">Cytoplasm</location>
    </subcellularLocation>
</comment>
<dbReference type="NCBIfam" id="TIGR00741">
    <property type="entry name" value="yfiA"/>
    <property type="match status" value="1"/>
</dbReference>
<dbReference type="PANTHER" id="PTHR33231">
    <property type="entry name" value="30S RIBOSOMAL PROTEIN"/>
    <property type="match status" value="1"/>
</dbReference>
<dbReference type="InterPro" id="IPR050574">
    <property type="entry name" value="HPF/YfiA_ribosome-assoc"/>
</dbReference>
<keyword evidence="4" id="KW-1185">Reference proteome</keyword>
<evidence type="ECO:0000259" key="2">
    <source>
        <dbReference type="Pfam" id="PF16321"/>
    </source>
</evidence>
<keyword evidence="1" id="KW-0810">Translation regulation</keyword>
<evidence type="ECO:0000256" key="1">
    <source>
        <dbReference type="HAMAP-Rule" id="MF_00839"/>
    </source>
</evidence>